<reference evidence="8 9" key="1">
    <citation type="journal article" date="2021" name="Sci. Rep.">
        <title>The distribution of antibiotic resistance genes in chicken gut microbiota commensals.</title>
        <authorList>
            <person name="Juricova H."/>
            <person name="Matiasovicova J."/>
            <person name="Kubasova T."/>
            <person name="Cejkova D."/>
            <person name="Rychlik I."/>
        </authorList>
    </citation>
    <scope>NUCLEOTIDE SEQUENCE [LARGE SCALE GENOMIC DNA]</scope>
    <source>
        <strain evidence="8 9">An829</strain>
    </source>
</reference>
<keyword evidence="9" id="KW-1185">Reference proteome</keyword>
<dbReference type="SUPFAM" id="SSF53335">
    <property type="entry name" value="S-adenosyl-L-methionine-dependent methyltransferases"/>
    <property type="match status" value="1"/>
</dbReference>
<dbReference type="PANTHER" id="PTHR22807">
    <property type="entry name" value="NOP2 YEAST -RELATED NOL1/NOP2/FMU SUN DOMAIN-CONTAINING"/>
    <property type="match status" value="1"/>
</dbReference>
<name>A0ABS2DP09_9BURK</name>
<dbReference type="InterPro" id="IPR018314">
    <property type="entry name" value="RsmB/NOL1/NOP2-like_CS"/>
</dbReference>
<dbReference type="InterPro" id="IPR004573">
    <property type="entry name" value="rRNA_ssu_MeTfrase_B"/>
</dbReference>
<keyword evidence="4 6" id="KW-0949">S-adenosyl-L-methionine</keyword>
<feature type="binding site" evidence="6">
    <location>
        <position position="318"/>
    </location>
    <ligand>
        <name>S-adenosyl-L-methionine</name>
        <dbReference type="ChEBI" id="CHEBI:59789"/>
    </ligand>
</feature>
<evidence type="ECO:0000256" key="2">
    <source>
        <dbReference type="ARBA" id="ARBA00022603"/>
    </source>
</evidence>
<evidence type="ECO:0000256" key="4">
    <source>
        <dbReference type="ARBA" id="ARBA00022691"/>
    </source>
</evidence>
<dbReference type="EMBL" id="JACJJC010000001">
    <property type="protein sequence ID" value="MBM6703059.1"/>
    <property type="molecule type" value="Genomic_DNA"/>
</dbReference>
<dbReference type="Gene3D" id="3.30.70.1170">
    <property type="entry name" value="Sun protein, domain 3"/>
    <property type="match status" value="1"/>
</dbReference>
<dbReference type="InterPro" id="IPR049560">
    <property type="entry name" value="MeTrfase_RsmB-F_NOP2_cat"/>
</dbReference>
<evidence type="ECO:0000313" key="8">
    <source>
        <dbReference type="EMBL" id="MBM6703059.1"/>
    </source>
</evidence>
<dbReference type="InterPro" id="IPR029063">
    <property type="entry name" value="SAM-dependent_MTases_sf"/>
</dbReference>
<evidence type="ECO:0000256" key="1">
    <source>
        <dbReference type="ARBA" id="ARBA00007494"/>
    </source>
</evidence>
<dbReference type="GO" id="GO:0008168">
    <property type="term" value="F:methyltransferase activity"/>
    <property type="evidence" value="ECO:0007669"/>
    <property type="project" value="UniProtKB-KW"/>
</dbReference>
<organism evidence="8 9">
    <name type="scientific">Sutterella massiliensis</name>
    <dbReference type="NCBI Taxonomy" id="1816689"/>
    <lineage>
        <taxon>Bacteria</taxon>
        <taxon>Pseudomonadati</taxon>
        <taxon>Pseudomonadota</taxon>
        <taxon>Betaproteobacteria</taxon>
        <taxon>Burkholderiales</taxon>
        <taxon>Sutterellaceae</taxon>
        <taxon>Sutterella</taxon>
    </lineage>
</organism>
<sequence length="464" mass="51565">MQNQNIGAKSERTAVPKHRQLPLCRLIVKVVAAKLQASQQKLSFADMLDAACVGLASHESAALKSILYLCERSRARSHAAAKYLMARQPKPQVQMLVETALSLLFGGTYTEFTVVNQAVEAARLDRRTERFAGLVNAVLRRAIREKTLLLNRIAEDPEVRFNAPRWWIERIRAAHPEHWTEILELAAQKPPLTLRVNRRRTTPEEYLEVLNRAGIAARRIGPEAILLESPRPVEEIPGFAMGLVSVQDAGTQMAAHLLAPNPGDAVLDACAAPGGKTAHLLELFDCSVTALEIDPKRTELLKATLARLGLFARVTCADAADPKSWWDGRQFDAVLLDAPCTASGIVRRQPDVPWTRRPDDSYSLAKTQAKLLKALWPTVKPNGKLLFCTCSIFPEEGIEQIRRFMSENADARCIPIGKSHVNMLTLLPREESSTYDEAAAARDRFTFEPPVHDGFFYALLQKTA</sequence>
<dbReference type="NCBIfam" id="NF008149">
    <property type="entry name" value="PRK10901.1"/>
    <property type="match status" value="1"/>
</dbReference>
<dbReference type="PANTHER" id="PTHR22807:SF61">
    <property type="entry name" value="NOL1_NOP2_SUN FAMILY PROTEIN _ ANTITERMINATION NUSB DOMAIN-CONTAINING PROTEIN"/>
    <property type="match status" value="1"/>
</dbReference>
<feature type="binding site" evidence="6">
    <location>
        <position position="292"/>
    </location>
    <ligand>
        <name>S-adenosyl-L-methionine</name>
        <dbReference type="ChEBI" id="CHEBI:59789"/>
    </ligand>
</feature>
<comment type="caution">
    <text evidence="8">The sequence shown here is derived from an EMBL/GenBank/DDBJ whole genome shotgun (WGS) entry which is preliminary data.</text>
</comment>
<dbReference type="InterPro" id="IPR054728">
    <property type="entry name" value="RsmB-like_ferredoxin"/>
</dbReference>
<dbReference type="RefSeq" id="WP_205101443.1">
    <property type="nucleotide sequence ID" value="NZ_JACJJC010000001.1"/>
</dbReference>
<dbReference type="GO" id="GO:0032259">
    <property type="term" value="P:methylation"/>
    <property type="evidence" value="ECO:0007669"/>
    <property type="project" value="UniProtKB-KW"/>
</dbReference>
<dbReference type="CDD" id="cd02440">
    <property type="entry name" value="AdoMet_MTases"/>
    <property type="match status" value="1"/>
</dbReference>
<dbReference type="PRINTS" id="PR02008">
    <property type="entry name" value="RCMTFAMILY"/>
</dbReference>
<dbReference type="InterPro" id="IPR023267">
    <property type="entry name" value="RCMT"/>
</dbReference>
<gene>
    <name evidence="8" type="primary">rsmB</name>
    <name evidence="8" type="ORF">H6A60_00830</name>
</gene>
<dbReference type="Pfam" id="PF22458">
    <property type="entry name" value="RsmF-B_ferredox"/>
    <property type="match status" value="1"/>
</dbReference>
<comment type="similarity">
    <text evidence="1 6">Belongs to the class I-like SAM-binding methyltransferase superfamily. RsmB/NOP family.</text>
</comment>
<keyword evidence="2 6" id="KW-0489">Methyltransferase</keyword>
<accession>A0ABS2DP09</accession>
<protein>
    <submittedName>
        <fullName evidence="8">16S rRNA (Cytosine(967)-C(5))-methyltransferase RsmB</fullName>
        <ecNumber evidence="8">2.1.1.176</ecNumber>
    </submittedName>
</protein>
<feature type="binding site" evidence="6">
    <location>
        <position position="337"/>
    </location>
    <ligand>
        <name>S-adenosyl-L-methionine</name>
        <dbReference type="ChEBI" id="CHEBI:59789"/>
    </ligand>
</feature>
<proteinExistence type="inferred from homology"/>
<evidence type="ECO:0000256" key="5">
    <source>
        <dbReference type="ARBA" id="ARBA00022884"/>
    </source>
</evidence>
<keyword evidence="5 6" id="KW-0694">RNA-binding</keyword>
<dbReference type="NCBIfam" id="TIGR00563">
    <property type="entry name" value="rsmB"/>
    <property type="match status" value="1"/>
</dbReference>
<evidence type="ECO:0000259" key="7">
    <source>
        <dbReference type="PROSITE" id="PS51686"/>
    </source>
</evidence>
<dbReference type="Proteomes" id="UP000715095">
    <property type="component" value="Unassembled WGS sequence"/>
</dbReference>
<dbReference type="InterPro" id="IPR035926">
    <property type="entry name" value="NusB-like_sf"/>
</dbReference>
<evidence type="ECO:0000256" key="3">
    <source>
        <dbReference type="ARBA" id="ARBA00022679"/>
    </source>
</evidence>
<dbReference type="PROSITE" id="PS51686">
    <property type="entry name" value="SAM_MT_RSMB_NOP"/>
    <property type="match status" value="1"/>
</dbReference>
<dbReference type="EC" id="2.1.1.176" evidence="8"/>
<evidence type="ECO:0000256" key="6">
    <source>
        <dbReference type="PROSITE-ProRule" id="PRU01023"/>
    </source>
</evidence>
<keyword evidence="3 6" id="KW-0808">Transferase</keyword>
<feature type="domain" description="SAM-dependent MTase RsmB/NOP-type" evidence="7">
    <location>
        <begin position="182"/>
        <end position="463"/>
    </location>
</feature>
<feature type="binding site" evidence="6">
    <location>
        <begin position="270"/>
        <end position="276"/>
    </location>
    <ligand>
        <name>S-adenosyl-L-methionine</name>
        <dbReference type="ChEBI" id="CHEBI:59789"/>
    </ligand>
</feature>
<feature type="active site" description="Nucleophile" evidence="6">
    <location>
        <position position="390"/>
    </location>
</feature>
<dbReference type="Gene3D" id="1.10.940.10">
    <property type="entry name" value="NusB-like"/>
    <property type="match status" value="1"/>
</dbReference>
<dbReference type="InterPro" id="IPR001678">
    <property type="entry name" value="MeTrfase_RsmB-F_NOP2_dom"/>
</dbReference>
<dbReference type="PROSITE" id="PS01153">
    <property type="entry name" value="NOL1_NOP2_SUN"/>
    <property type="match status" value="1"/>
</dbReference>
<dbReference type="Pfam" id="PF01189">
    <property type="entry name" value="Methyltr_RsmB-F"/>
    <property type="match status" value="1"/>
</dbReference>
<evidence type="ECO:0000313" key="9">
    <source>
        <dbReference type="Proteomes" id="UP000715095"/>
    </source>
</evidence>
<dbReference type="Gene3D" id="3.40.50.150">
    <property type="entry name" value="Vaccinia Virus protein VP39"/>
    <property type="match status" value="1"/>
</dbReference>
<dbReference type="SUPFAM" id="SSF48013">
    <property type="entry name" value="NusB-like"/>
    <property type="match status" value="1"/>
</dbReference>